<evidence type="ECO:0000256" key="1">
    <source>
        <dbReference type="SAM" id="Phobius"/>
    </source>
</evidence>
<feature type="transmembrane region" description="Helical" evidence="1">
    <location>
        <begin position="216"/>
        <end position="244"/>
    </location>
</feature>
<dbReference type="AlphaFoldDB" id="A0A921H5S3"/>
<dbReference type="EMBL" id="DYVS01000215">
    <property type="protein sequence ID" value="HJF71411.1"/>
    <property type="molecule type" value="Genomic_DNA"/>
</dbReference>
<evidence type="ECO:0000313" key="4">
    <source>
        <dbReference type="Proteomes" id="UP000742098"/>
    </source>
</evidence>
<sequence length="1092" mass="126482">MALDKIRLIASYERKIIRRHLLFWIFLICIVFGIAGVQWYLQVDSPVWAESALSATVPYMNAWFFNLLQSLLVIFVGVEFVWRDRRLGTNETFLSRSETNVEYMFGKIWGVMKLCLLLNLVSIGIAIMIHLLFMETVAFNPLLYLFYLFTLTFPALVFVFGISLFTAMLIRNHYLALLLLMIGFIGCYFATPWVLYGTFDPWARSLPLLFSDAIGFANIGILLLHRLAYFSCGIGLIFLSVLLMKRMDDRSSSFRKVLGILASGFILLGIFAGTLYLNTYLNINQRRAKFRIAQEKYTKSDRVQVVSNRMVYKQFGNRLHVESFLLLVNKSKQSIDTPILYLNPGLSIVSLTSEGQELFYNREGHVVVIKRRMECGEELPLRVEYEGIIDEAICYLELPDEEYHDTRMGILPLSADPLGNMPKTRHELYSNGGRFAHVGNKYTILLPECLWYLSAVPPVNLQIPSMKDFDFTDYQLEVEGQEGKTVISQGNMEKNEKGISYSNAHPLPRLSLCIGDYEQKTITVDSLSFGVYYFPGHDFWTEGYNLSTDSSRLLMSYHLGVLERQTGNSLPVNRLSIVEMPLNFRPYLRQGQLGSNFVQPEFVFFPEKLFTESYRSIKDILKSLKTKSTLDSGVEGVALRSNVLNRFFEPIYNIMPMYQEFRTTIYSDKFPCIGDLIYEIRFSGQSKDHLSLNEKVKTIQYWDGKSLRGALMDRDNPVEYIMLKKKREHINSLIATRVEMMYIWDFIEDFVKRHPFQRVDFDVFAREFKDQFNVNIDSLLERYYADDRLPTLFVQDLKMESYNDIPLGSCKVYNPSNIDGVLRVDGYDQKLRRQRPNYFLIPAKSCKEIRVRNYTIPNFAVELGLCCNLPDKISIIFNDREETEKDWEGIRDVDSSTFRLPPNEIIVDNEDVGFRLVKKDKRKKWGERFLKEQEYQGMENVGDEWILSIFSSSYGYKIKSAYCKKAGMGEEYAEWMVKIKEPGKYRVAVHVPEYLYATYLGSFLKNARLYYQVFSEEGDTYVELDLNEEAPVWIGLGTYEFSEGNYFVRLSDKGGTGLQPVIKTRMLKVKGNSNITCSQMIIADAVKWIKVE</sequence>
<keyword evidence="1" id="KW-0472">Membrane</keyword>
<dbReference type="Proteomes" id="UP000742098">
    <property type="component" value="Unassembled WGS sequence"/>
</dbReference>
<feature type="transmembrane region" description="Helical" evidence="1">
    <location>
        <begin position="21"/>
        <end position="41"/>
    </location>
</feature>
<dbReference type="Pfam" id="PF25275">
    <property type="entry name" value="Golvesin_C"/>
    <property type="match status" value="1"/>
</dbReference>
<protein>
    <recommendedName>
        <fullName evidence="2">Golvesin/Xly CBD-like domain-containing protein</fullName>
    </recommendedName>
</protein>
<feature type="transmembrane region" description="Helical" evidence="1">
    <location>
        <begin position="256"/>
        <end position="277"/>
    </location>
</feature>
<feature type="transmembrane region" description="Helical" evidence="1">
    <location>
        <begin position="61"/>
        <end position="82"/>
    </location>
</feature>
<dbReference type="InterPro" id="IPR033803">
    <property type="entry name" value="CBD-like_Golvesin-Xly"/>
</dbReference>
<feature type="transmembrane region" description="Helical" evidence="1">
    <location>
        <begin position="174"/>
        <end position="196"/>
    </location>
</feature>
<evidence type="ECO:0000313" key="3">
    <source>
        <dbReference type="EMBL" id="HJF71411.1"/>
    </source>
</evidence>
<reference evidence="3" key="2">
    <citation type="submission" date="2021-09" db="EMBL/GenBank/DDBJ databases">
        <authorList>
            <person name="Gilroy R."/>
        </authorList>
    </citation>
    <scope>NUCLEOTIDE SEQUENCE</scope>
    <source>
        <strain evidence="3">6966</strain>
    </source>
</reference>
<proteinExistence type="predicted"/>
<feature type="transmembrane region" description="Helical" evidence="1">
    <location>
        <begin position="145"/>
        <end position="167"/>
    </location>
</feature>
<name>A0A921H5S3_9BACT</name>
<keyword evidence="1" id="KW-0812">Transmembrane</keyword>
<accession>A0A921H5S3</accession>
<reference evidence="3" key="1">
    <citation type="journal article" date="2021" name="PeerJ">
        <title>Extensive microbial diversity within the chicken gut microbiome revealed by metagenomics and culture.</title>
        <authorList>
            <person name="Gilroy R."/>
            <person name="Ravi A."/>
            <person name="Getino M."/>
            <person name="Pursley I."/>
            <person name="Horton D.L."/>
            <person name="Alikhan N.F."/>
            <person name="Baker D."/>
            <person name="Gharbi K."/>
            <person name="Hall N."/>
            <person name="Watson M."/>
            <person name="Adriaenssens E.M."/>
            <person name="Foster-Nyarko E."/>
            <person name="Jarju S."/>
            <person name="Secka A."/>
            <person name="Antonio M."/>
            <person name="Oren A."/>
            <person name="Chaudhuri R.R."/>
            <person name="La Ragione R."/>
            <person name="Hildebrand F."/>
            <person name="Pallen M.J."/>
        </authorList>
    </citation>
    <scope>NUCLEOTIDE SEQUENCE</scope>
    <source>
        <strain evidence="3">6966</strain>
    </source>
</reference>
<evidence type="ECO:0000259" key="2">
    <source>
        <dbReference type="Pfam" id="PF25275"/>
    </source>
</evidence>
<comment type="caution">
    <text evidence="3">The sequence shown here is derived from an EMBL/GenBank/DDBJ whole genome shotgun (WGS) entry which is preliminary data.</text>
</comment>
<feature type="domain" description="Golvesin/Xly CBD-like" evidence="2">
    <location>
        <begin position="943"/>
        <end position="1054"/>
    </location>
</feature>
<gene>
    <name evidence="3" type="ORF">K8V05_11725</name>
</gene>
<organism evidence="3 4">
    <name type="scientific">Butyricimonas virosa</name>
    <dbReference type="NCBI Taxonomy" id="544645"/>
    <lineage>
        <taxon>Bacteria</taxon>
        <taxon>Pseudomonadati</taxon>
        <taxon>Bacteroidota</taxon>
        <taxon>Bacteroidia</taxon>
        <taxon>Bacteroidales</taxon>
        <taxon>Odoribacteraceae</taxon>
        <taxon>Butyricimonas</taxon>
    </lineage>
</organism>
<keyword evidence="1" id="KW-1133">Transmembrane helix</keyword>
<feature type="transmembrane region" description="Helical" evidence="1">
    <location>
        <begin position="114"/>
        <end position="133"/>
    </location>
</feature>